<evidence type="ECO:0000259" key="10">
    <source>
        <dbReference type="Pfam" id="PF00432"/>
    </source>
</evidence>
<proteinExistence type="inferred from homology"/>
<gene>
    <name evidence="11" type="ORF">DWB77_01903</name>
</gene>
<feature type="domain" description="Prenyltransferase alpha-alpha toroid" evidence="10">
    <location>
        <begin position="566"/>
        <end position="716"/>
    </location>
</feature>
<evidence type="ECO:0000313" key="12">
    <source>
        <dbReference type="Proteomes" id="UP000271554"/>
    </source>
</evidence>
<comment type="similarity">
    <text evidence="2">Belongs to the protein prenyltransferase subunit beta family.</text>
</comment>
<keyword evidence="12" id="KW-1185">Reference proteome</keyword>
<reference evidence="11 12" key="1">
    <citation type="submission" date="2018-10" db="EMBL/GenBank/DDBJ databases">
        <title>Relationship between Morphology and Antimicrobial Activity in Streptomyces.</title>
        <authorList>
            <person name="Kang H.J."/>
            <person name="Kim S.B."/>
        </authorList>
    </citation>
    <scope>NUCLEOTIDE SEQUENCE [LARGE SCALE GENOMIC DNA]</scope>
    <source>
        <strain evidence="11 12">BH38</strain>
    </source>
</reference>
<evidence type="ECO:0000256" key="2">
    <source>
        <dbReference type="ARBA" id="ARBA00010497"/>
    </source>
</evidence>
<evidence type="ECO:0000256" key="1">
    <source>
        <dbReference type="ARBA" id="ARBA00001947"/>
    </source>
</evidence>
<dbReference type="EMBL" id="CP032698">
    <property type="protein sequence ID" value="AYG79785.1"/>
    <property type="molecule type" value="Genomic_DNA"/>
</dbReference>
<protein>
    <recommendedName>
        <fullName evidence="8">Geranylgeranyl transferase type II subunit beta</fullName>
    </recommendedName>
    <alternativeName>
        <fullName evidence="9">Type II protein geranyl-geranyltransferase subunit beta</fullName>
    </alternativeName>
</protein>
<dbReference type="SUPFAM" id="SSF48239">
    <property type="entry name" value="Terpenoid cyclases/Protein prenyltransferases"/>
    <property type="match status" value="1"/>
</dbReference>
<comment type="cofactor">
    <cofactor evidence="1">
        <name>Zn(2+)</name>
        <dbReference type="ChEBI" id="CHEBI:29105"/>
    </cofactor>
</comment>
<name>A0A387H7H0_9ACTN</name>
<dbReference type="KEGG" id="shun:DWB77_01903"/>
<organism evidence="11 12">
    <name type="scientific">Streptomyces hundungensis</name>
    <dbReference type="NCBI Taxonomy" id="1077946"/>
    <lineage>
        <taxon>Bacteria</taxon>
        <taxon>Bacillati</taxon>
        <taxon>Actinomycetota</taxon>
        <taxon>Actinomycetes</taxon>
        <taxon>Kitasatosporales</taxon>
        <taxon>Streptomycetaceae</taxon>
        <taxon>Streptomyces</taxon>
    </lineage>
</organism>
<dbReference type="PANTHER" id="PTHR11774">
    <property type="entry name" value="GERANYLGERANYL TRANSFERASE TYPE BETA SUBUNIT"/>
    <property type="match status" value="1"/>
</dbReference>
<evidence type="ECO:0000256" key="8">
    <source>
        <dbReference type="ARBA" id="ARBA00030816"/>
    </source>
</evidence>
<keyword evidence="6" id="KW-0677">Repeat</keyword>
<keyword evidence="5" id="KW-0479">Metal-binding</keyword>
<dbReference type="InterPro" id="IPR008930">
    <property type="entry name" value="Terpenoid_cyclase/PrenylTrfase"/>
</dbReference>
<dbReference type="Gene3D" id="1.50.10.20">
    <property type="match status" value="2"/>
</dbReference>
<dbReference type="OrthoDB" id="7006116at2"/>
<evidence type="ECO:0000256" key="7">
    <source>
        <dbReference type="ARBA" id="ARBA00022833"/>
    </source>
</evidence>
<dbReference type="PANTHER" id="PTHR11774:SF11">
    <property type="entry name" value="GERANYLGERANYL TRANSFERASE TYPE-2 SUBUNIT BETA"/>
    <property type="match status" value="1"/>
</dbReference>
<evidence type="ECO:0000256" key="5">
    <source>
        <dbReference type="ARBA" id="ARBA00022723"/>
    </source>
</evidence>
<keyword evidence="3" id="KW-0637">Prenyltransferase</keyword>
<evidence type="ECO:0000256" key="6">
    <source>
        <dbReference type="ARBA" id="ARBA00022737"/>
    </source>
</evidence>
<keyword evidence="4" id="KW-0808">Transferase</keyword>
<accession>A0A387H7H0</accession>
<dbReference type="Proteomes" id="UP000271554">
    <property type="component" value="Chromosome"/>
</dbReference>
<dbReference type="GO" id="GO:0046872">
    <property type="term" value="F:metal ion binding"/>
    <property type="evidence" value="ECO:0007669"/>
    <property type="project" value="UniProtKB-KW"/>
</dbReference>
<dbReference type="AlphaFoldDB" id="A0A387H7H0"/>
<dbReference type="InterPro" id="IPR045089">
    <property type="entry name" value="PGGT1B-like"/>
</dbReference>
<sequence>MTRPPTLRTFIVQNFLDDAARIPAVLGRDRSDSVTPDRTLGDAALALLVLPESGGDAALTRNLLTSLRGFADEDFAGFHELLDITGTPHPVGDVRTPSAQALALWAQHHAGRILKDTALVQEARSRFRTLFASVVDGQWPALLHRDGGTVIDGSSSLEQVAVLTLAADALDDGSDTWGAQLTAAATQLERFRSADGSWAYLTARGASDTLQGYRLRATSVAVLAWCRLHERGLATALDHARATLHHAQAHLHTRGRGFWDRADAASQPRVDALVMRYGKPDSPFPAKLMGDHALLALAADRLFAIDGDEQAKNLSALAHDELSRYTDGERGGVFHGQGSWFSTPVDPTVPLARHVMVPPRSAGAFSVGNTAYVPFHEKHAETQLLALAAQGDRRPAAIPAPPAPPALEHWPLERDLSYVARAPLSNSDIDIPAYLRWLHSTSSGLGYGLTPYRAPLGLRSDRTAQTFSVMHVVSDLMALDVPIPHSEQLLAGVYATQNPDGGFGEQPGLLSESFTTYCAVVTATVLGGTGYDKEKCVEFLTACQHPEGAFGNAPGYPGDAWHSNLATLALLALGHRPAREDDLIAYFASCQNADGGYGNQPGHPSDTFATFRVVGSLIALGHRPPRLEESIAWLRGLQTEAGGFRYRDAGPESFVGSYHAIASLYVMGSEPADVAACRAWIAARQSADGGFGRLPGGPSETTDEGFIAIQALHMLEGKLNPYWAVIMV</sequence>
<evidence type="ECO:0000256" key="3">
    <source>
        <dbReference type="ARBA" id="ARBA00022602"/>
    </source>
</evidence>
<dbReference type="GO" id="GO:0008318">
    <property type="term" value="F:protein prenyltransferase activity"/>
    <property type="evidence" value="ECO:0007669"/>
    <property type="project" value="InterPro"/>
</dbReference>
<feature type="domain" description="Prenyltransferase alpha-alpha toroid" evidence="10">
    <location>
        <begin position="470"/>
        <end position="555"/>
    </location>
</feature>
<evidence type="ECO:0000256" key="4">
    <source>
        <dbReference type="ARBA" id="ARBA00022679"/>
    </source>
</evidence>
<keyword evidence="7" id="KW-0862">Zinc</keyword>
<evidence type="ECO:0000256" key="9">
    <source>
        <dbReference type="ARBA" id="ARBA00032766"/>
    </source>
</evidence>
<dbReference type="RefSeq" id="WP_120720825.1">
    <property type="nucleotide sequence ID" value="NZ_CP032698.1"/>
</dbReference>
<dbReference type="InterPro" id="IPR001330">
    <property type="entry name" value="Prenyltrans"/>
</dbReference>
<evidence type="ECO:0000313" key="11">
    <source>
        <dbReference type="EMBL" id="AYG79785.1"/>
    </source>
</evidence>
<dbReference type="Pfam" id="PF00432">
    <property type="entry name" value="Prenyltrans"/>
    <property type="match status" value="2"/>
</dbReference>